<dbReference type="Gene3D" id="1.10.1790.10">
    <property type="entry name" value="PRD domain"/>
    <property type="match status" value="2"/>
</dbReference>
<dbReference type="Pfam" id="PF00874">
    <property type="entry name" value="PRD"/>
    <property type="match status" value="2"/>
</dbReference>
<dbReference type="InterPro" id="IPR036650">
    <property type="entry name" value="CAT_RNA-bd_dom_sf"/>
</dbReference>
<reference evidence="6" key="1">
    <citation type="submission" date="2023-06" db="EMBL/GenBank/DDBJ databases">
        <title>Identification and characterization of horizontal gene transfer across gut microbiota members of farm animals based on homology search.</title>
        <authorList>
            <person name="Zeman M."/>
            <person name="Kubasova T."/>
            <person name="Jahodarova E."/>
            <person name="Nykrynova M."/>
            <person name="Rychlik I."/>
        </authorList>
    </citation>
    <scope>NUCLEOTIDE SEQUENCE [LARGE SCALE GENOMIC DNA]</scope>
    <source>
        <strain evidence="6">ET39</strain>
    </source>
</reference>
<dbReference type="SUPFAM" id="SSF50151">
    <property type="entry name" value="SacY-like RNA-binding domain"/>
    <property type="match status" value="1"/>
</dbReference>
<dbReference type="PANTHER" id="PTHR30185">
    <property type="entry name" value="CRYPTIC BETA-GLUCOSIDE BGL OPERON ANTITERMINATOR"/>
    <property type="match status" value="1"/>
</dbReference>
<protein>
    <submittedName>
        <fullName evidence="5">PRD domain-containing protein</fullName>
    </submittedName>
</protein>
<dbReference type="SUPFAM" id="SSF63520">
    <property type="entry name" value="PTS-regulatory domain, PRD"/>
    <property type="match status" value="2"/>
</dbReference>
<name>A0ABT7UE96_9FIRM</name>
<dbReference type="PANTHER" id="PTHR30185:SF18">
    <property type="entry name" value="TRANSCRIPTIONAL REGULATOR MTLR"/>
    <property type="match status" value="1"/>
</dbReference>
<keyword evidence="6" id="KW-1185">Reference proteome</keyword>
<dbReference type="SMART" id="SM01061">
    <property type="entry name" value="CAT_RBD"/>
    <property type="match status" value="1"/>
</dbReference>
<evidence type="ECO:0000256" key="2">
    <source>
        <dbReference type="ARBA" id="ARBA00023015"/>
    </source>
</evidence>
<dbReference type="RefSeq" id="WP_289608396.1">
    <property type="nucleotide sequence ID" value="NZ_JAUDCG010000054.1"/>
</dbReference>
<dbReference type="InterPro" id="IPR011608">
    <property type="entry name" value="PRD"/>
</dbReference>
<proteinExistence type="predicted"/>
<keyword evidence="3" id="KW-0804">Transcription</keyword>
<dbReference type="Gene3D" id="2.30.24.10">
    <property type="entry name" value="CAT RNA-binding domain"/>
    <property type="match status" value="1"/>
</dbReference>
<dbReference type="Pfam" id="PF03123">
    <property type="entry name" value="CAT_RBD"/>
    <property type="match status" value="1"/>
</dbReference>
<organism evidence="5 6">
    <name type="scientific">Amedibacillus dolichus</name>
    <dbReference type="NCBI Taxonomy" id="31971"/>
    <lineage>
        <taxon>Bacteria</taxon>
        <taxon>Bacillati</taxon>
        <taxon>Bacillota</taxon>
        <taxon>Erysipelotrichia</taxon>
        <taxon>Erysipelotrichales</taxon>
        <taxon>Erysipelotrichaceae</taxon>
        <taxon>Amedibacillus</taxon>
    </lineage>
</organism>
<gene>
    <name evidence="5" type="ORF">QUV96_09970</name>
</gene>
<feature type="domain" description="PRD" evidence="4">
    <location>
        <begin position="60"/>
        <end position="165"/>
    </location>
</feature>
<reference evidence="5 6" key="3">
    <citation type="submission" date="2023-06" db="EMBL/GenBank/DDBJ databases">
        <authorList>
            <person name="Zeman M."/>
            <person name="Kubasova T."/>
            <person name="Jahodarova E."/>
            <person name="Nykrynova M."/>
            <person name="Rychlik I."/>
        </authorList>
    </citation>
    <scope>NUCLEOTIDE SEQUENCE [LARGE SCALE GENOMIC DNA]</scope>
    <source>
        <strain evidence="5 6">ET39</strain>
    </source>
</reference>
<sequence>MKVIKNINNNVSLCVDSKGRECIAFGKGIGFIKPPYEVPLAQVERTFYSRTHIDYEGIRDVPEQIIRLAIHIVDQAERALNVTLMSTTALALADHIQFALQRMNEQIPLKLPMQEDMKQLYPREMKQAQQALDMIEEELNVQLDPKEAPMIALHFINSQVRTSADSEEKSKRLIECSVHMIEEEYGFPINRESFNYSRFVTHMDYLIRRASANDQIESVNAAMFDALKKEYPGAYRCAQKISIVFEQHLGKPLSDEEKMYLMLHTNRLCTREQSDQ</sequence>
<keyword evidence="2" id="KW-0805">Transcription regulation</keyword>
<feature type="domain" description="PRD" evidence="4">
    <location>
        <begin position="166"/>
        <end position="275"/>
    </location>
</feature>
<comment type="caution">
    <text evidence="5">The sequence shown here is derived from an EMBL/GenBank/DDBJ whole genome shotgun (WGS) entry which is preliminary data.</text>
</comment>
<accession>A0ABT7UE96</accession>
<evidence type="ECO:0000256" key="1">
    <source>
        <dbReference type="ARBA" id="ARBA00022737"/>
    </source>
</evidence>
<dbReference type="InterPro" id="IPR050661">
    <property type="entry name" value="BglG_antiterminators"/>
</dbReference>
<dbReference type="InterPro" id="IPR036634">
    <property type="entry name" value="PRD_sf"/>
</dbReference>
<reference evidence="5 6" key="2">
    <citation type="submission" date="2023-06" db="EMBL/GenBank/DDBJ databases">
        <title>Identification and characterization of horizontal gene transfer across gut microbiota members of farm animals based on homology search.</title>
        <authorList>
            <person name="Schwarzerova J."/>
            <person name="Nykrynova M."/>
            <person name="Jureckova K."/>
            <person name="Cejkova D."/>
            <person name="Rychlik I."/>
        </authorList>
    </citation>
    <scope>NUCLEOTIDE SEQUENCE [LARGE SCALE GENOMIC DNA]</scope>
    <source>
        <strain evidence="5 6">ET39</strain>
    </source>
</reference>
<dbReference type="PROSITE" id="PS51372">
    <property type="entry name" value="PRD_2"/>
    <property type="match status" value="2"/>
</dbReference>
<keyword evidence="1" id="KW-0677">Repeat</keyword>
<evidence type="ECO:0000313" key="6">
    <source>
        <dbReference type="Proteomes" id="UP001529340"/>
    </source>
</evidence>
<dbReference type="InterPro" id="IPR004341">
    <property type="entry name" value="CAT_RNA-bd_dom"/>
</dbReference>
<evidence type="ECO:0000313" key="5">
    <source>
        <dbReference type="EMBL" id="MDM8157956.1"/>
    </source>
</evidence>
<evidence type="ECO:0000256" key="3">
    <source>
        <dbReference type="ARBA" id="ARBA00023163"/>
    </source>
</evidence>
<evidence type="ECO:0000259" key="4">
    <source>
        <dbReference type="PROSITE" id="PS51372"/>
    </source>
</evidence>
<dbReference type="EMBL" id="JAUDCG010000054">
    <property type="protein sequence ID" value="MDM8157956.1"/>
    <property type="molecule type" value="Genomic_DNA"/>
</dbReference>
<dbReference type="Proteomes" id="UP001529340">
    <property type="component" value="Unassembled WGS sequence"/>
</dbReference>